<dbReference type="EMBL" id="MFTT01000033">
    <property type="protein sequence ID" value="OGI69150.1"/>
    <property type="molecule type" value="Genomic_DNA"/>
</dbReference>
<evidence type="ECO:0000313" key="7">
    <source>
        <dbReference type="Proteomes" id="UP000178059"/>
    </source>
</evidence>
<dbReference type="InterPro" id="IPR012997">
    <property type="entry name" value="RplA"/>
</dbReference>
<evidence type="ECO:0000256" key="3">
    <source>
        <dbReference type="HAMAP-Rule" id="MF_02071"/>
    </source>
</evidence>
<comment type="caution">
    <text evidence="6">The sequence shown here is derived from an EMBL/GenBank/DDBJ whole genome shotgun (WGS) entry which is preliminary data.</text>
</comment>
<accession>A0A1F6VHN6</accession>
<dbReference type="GO" id="GO:0000270">
    <property type="term" value="P:peptidoglycan metabolic process"/>
    <property type="evidence" value="ECO:0007669"/>
    <property type="project" value="UniProtKB-UniRule"/>
</dbReference>
<gene>
    <name evidence="3" type="primary">rlpA</name>
    <name evidence="6" type="ORF">A2824_01945</name>
</gene>
<sequence>MLTGILKKSFKVVETRSGRASYYSDFFQNRPTASGEIFDNYEYTAAHLDLPFNTKARITNPRNGRSVVIKINDRGPFIPGRIIDLSRIAARDLGLLQAGVGQVEIQILKPEID</sequence>
<organism evidence="6 7">
    <name type="scientific">Candidatus Nomurabacteria bacterium RIFCSPHIGHO2_01_FULL_42_16</name>
    <dbReference type="NCBI Taxonomy" id="1801743"/>
    <lineage>
        <taxon>Bacteria</taxon>
        <taxon>Candidatus Nomuraibacteriota</taxon>
    </lineage>
</organism>
<keyword evidence="1 3" id="KW-0456">Lyase</keyword>
<keyword evidence="2 3" id="KW-0961">Cell wall biogenesis/degradation</keyword>
<dbReference type="STRING" id="1801743.A2824_01945"/>
<dbReference type="InterPro" id="IPR009009">
    <property type="entry name" value="RlpA-like_DPBB"/>
</dbReference>
<dbReference type="InterPro" id="IPR034718">
    <property type="entry name" value="RlpA"/>
</dbReference>
<dbReference type="CDD" id="cd22268">
    <property type="entry name" value="DPBB_RlpA-like"/>
    <property type="match status" value="1"/>
</dbReference>
<evidence type="ECO:0000256" key="1">
    <source>
        <dbReference type="ARBA" id="ARBA00023239"/>
    </source>
</evidence>
<evidence type="ECO:0000256" key="2">
    <source>
        <dbReference type="ARBA" id="ARBA00023316"/>
    </source>
</evidence>
<dbReference type="InterPro" id="IPR036908">
    <property type="entry name" value="RlpA-like_sf"/>
</dbReference>
<dbReference type="Proteomes" id="UP000178059">
    <property type="component" value="Unassembled WGS sequence"/>
</dbReference>
<dbReference type="Pfam" id="PF03330">
    <property type="entry name" value="DPBB_1"/>
    <property type="match status" value="1"/>
</dbReference>
<comment type="similarity">
    <text evidence="3 4">Belongs to the RlpA family.</text>
</comment>
<reference evidence="6 7" key="1">
    <citation type="journal article" date="2016" name="Nat. Commun.">
        <title>Thousands of microbial genomes shed light on interconnected biogeochemical processes in an aquifer system.</title>
        <authorList>
            <person name="Anantharaman K."/>
            <person name="Brown C.T."/>
            <person name="Hug L.A."/>
            <person name="Sharon I."/>
            <person name="Castelle C.J."/>
            <person name="Probst A.J."/>
            <person name="Thomas B.C."/>
            <person name="Singh A."/>
            <person name="Wilkins M.J."/>
            <person name="Karaoz U."/>
            <person name="Brodie E.L."/>
            <person name="Williams K.H."/>
            <person name="Hubbard S.S."/>
            <person name="Banfield J.F."/>
        </authorList>
    </citation>
    <scope>NUCLEOTIDE SEQUENCE [LARGE SCALE GENOMIC DNA]</scope>
</reference>
<dbReference type="Gene3D" id="2.40.40.10">
    <property type="entry name" value="RlpA-like domain"/>
    <property type="match status" value="1"/>
</dbReference>
<dbReference type="AlphaFoldDB" id="A0A1F6VHN6"/>
<dbReference type="GO" id="GO:0008932">
    <property type="term" value="F:lytic endotransglycosylase activity"/>
    <property type="evidence" value="ECO:0007669"/>
    <property type="project" value="UniProtKB-UniRule"/>
</dbReference>
<evidence type="ECO:0000313" key="6">
    <source>
        <dbReference type="EMBL" id="OGI69150.1"/>
    </source>
</evidence>
<name>A0A1F6VHN6_9BACT</name>
<dbReference type="EC" id="4.2.2.-" evidence="3"/>
<dbReference type="PANTHER" id="PTHR34183">
    <property type="entry name" value="ENDOLYTIC PEPTIDOGLYCAN TRANSGLYCOSYLASE RLPA"/>
    <property type="match status" value="1"/>
</dbReference>
<dbReference type="SUPFAM" id="SSF50685">
    <property type="entry name" value="Barwin-like endoglucanases"/>
    <property type="match status" value="1"/>
</dbReference>
<dbReference type="GO" id="GO:0071555">
    <property type="term" value="P:cell wall organization"/>
    <property type="evidence" value="ECO:0007669"/>
    <property type="project" value="UniProtKB-KW"/>
</dbReference>
<dbReference type="PANTHER" id="PTHR34183:SF1">
    <property type="entry name" value="ENDOLYTIC PEPTIDOGLYCAN TRANSGLYCOSYLASE RLPA"/>
    <property type="match status" value="1"/>
</dbReference>
<evidence type="ECO:0000256" key="4">
    <source>
        <dbReference type="RuleBase" id="RU003495"/>
    </source>
</evidence>
<evidence type="ECO:0000259" key="5">
    <source>
        <dbReference type="Pfam" id="PF03330"/>
    </source>
</evidence>
<proteinExistence type="inferred from homology"/>
<protein>
    <recommendedName>
        <fullName evidence="3">Probable endolytic peptidoglycan transglycosylase RlpA</fullName>
        <ecNumber evidence="3">4.2.2.-</ecNumber>
    </recommendedName>
</protein>
<dbReference type="HAMAP" id="MF_02071">
    <property type="entry name" value="RlpA"/>
    <property type="match status" value="1"/>
</dbReference>
<feature type="domain" description="RlpA-like protein double-psi beta-barrel" evidence="5">
    <location>
        <begin position="16"/>
        <end position="105"/>
    </location>
</feature>
<comment type="function">
    <text evidence="3">Lytic transglycosylase with a strong preference for naked glycan strands that lack stem peptides.</text>
</comment>
<dbReference type="NCBIfam" id="TIGR00413">
    <property type="entry name" value="rlpA"/>
    <property type="match status" value="1"/>
</dbReference>